<reference evidence="1 2" key="1">
    <citation type="journal article" date="2018" name="PLoS Genet.">
        <title>Population sequencing reveals clonal diversity and ancestral inbreeding in the grapevine cultivar Chardonnay.</title>
        <authorList>
            <person name="Roach M.J."/>
            <person name="Johnson D.L."/>
            <person name="Bohlmann J."/>
            <person name="van Vuuren H.J."/>
            <person name="Jones S.J."/>
            <person name="Pretorius I.S."/>
            <person name="Schmidt S.A."/>
            <person name="Borneman A.R."/>
        </authorList>
    </citation>
    <scope>NUCLEOTIDE SEQUENCE [LARGE SCALE GENOMIC DNA]</scope>
    <source>
        <strain evidence="2">cv. Chardonnay</strain>
        <tissue evidence="1">Leaf</tissue>
    </source>
</reference>
<accession>A0A438CSE2</accession>
<organism evidence="1 2">
    <name type="scientific">Vitis vinifera</name>
    <name type="common">Grape</name>
    <dbReference type="NCBI Taxonomy" id="29760"/>
    <lineage>
        <taxon>Eukaryota</taxon>
        <taxon>Viridiplantae</taxon>
        <taxon>Streptophyta</taxon>
        <taxon>Embryophyta</taxon>
        <taxon>Tracheophyta</taxon>
        <taxon>Spermatophyta</taxon>
        <taxon>Magnoliopsida</taxon>
        <taxon>eudicotyledons</taxon>
        <taxon>Gunneridae</taxon>
        <taxon>Pentapetalae</taxon>
        <taxon>rosids</taxon>
        <taxon>Vitales</taxon>
        <taxon>Vitaceae</taxon>
        <taxon>Viteae</taxon>
        <taxon>Vitis</taxon>
    </lineage>
</organism>
<comment type="caution">
    <text evidence="1">The sequence shown here is derived from an EMBL/GenBank/DDBJ whole genome shotgun (WGS) entry which is preliminary data.</text>
</comment>
<dbReference type="AlphaFoldDB" id="A0A438CSE2"/>
<dbReference type="Proteomes" id="UP000288805">
    <property type="component" value="Unassembled WGS sequence"/>
</dbReference>
<evidence type="ECO:0000313" key="2">
    <source>
        <dbReference type="Proteomes" id="UP000288805"/>
    </source>
</evidence>
<gene>
    <name evidence="1" type="ORF">CK203_112189</name>
</gene>
<proteinExistence type="predicted"/>
<protein>
    <submittedName>
        <fullName evidence="1">Uncharacterized protein</fullName>
    </submittedName>
</protein>
<dbReference type="EMBL" id="QGNW01002034">
    <property type="protein sequence ID" value="RVW26132.1"/>
    <property type="molecule type" value="Genomic_DNA"/>
</dbReference>
<name>A0A438CSE2_VITVI</name>
<evidence type="ECO:0000313" key="1">
    <source>
        <dbReference type="EMBL" id="RVW26132.1"/>
    </source>
</evidence>
<sequence>MKGGRAWFGVDSKSFGISVGFFKGKVSGAITERGWRFSTWIRFGERGLSLLLQGVEFGIQKGDRKVFSNSWVEGERSFKLQLCSNEAGRFHLCSVFTAKERRFVLIFPKGRGLLGGWLVLGQKLRSCGVMSPHSVVKESSGEAPHSKSAESMGDKVPASYAEVTMGPRKASFSSWWKEFQVEGWECHRFMKRLQYVKSKLKRMDKVVFKQLKERKKNTIRDVINIDASEQEGDLSPKLLALKASRKGEMEELLLSKEVH</sequence>